<name>A0AAX2AK21_9BACT</name>
<dbReference type="RefSeq" id="WP_114843269.1">
    <property type="nucleotide sequence ID" value="NZ_CP031220.1"/>
</dbReference>
<accession>A0AAX2AK21</accession>
<evidence type="ECO:0000313" key="1">
    <source>
        <dbReference type="EMBL" id="RXK16428.1"/>
    </source>
</evidence>
<dbReference type="EMBL" id="NXID01000008">
    <property type="protein sequence ID" value="RXK16428.1"/>
    <property type="molecule type" value="Genomic_DNA"/>
</dbReference>
<protein>
    <submittedName>
        <fullName evidence="1">Uncharacterized protein</fullName>
    </submittedName>
</protein>
<keyword evidence="2" id="KW-1185">Reference proteome</keyword>
<organism evidence="1 2">
    <name type="scientific">Malaciobacter mytili LMG 24559</name>
    <dbReference type="NCBI Taxonomy" id="1032238"/>
    <lineage>
        <taxon>Bacteria</taxon>
        <taxon>Pseudomonadati</taxon>
        <taxon>Campylobacterota</taxon>
        <taxon>Epsilonproteobacteria</taxon>
        <taxon>Campylobacterales</taxon>
        <taxon>Arcobacteraceae</taxon>
        <taxon>Malaciobacter</taxon>
    </lineage>
</organism>
<dbReference type="AlphaFoldDB" id="A0AAX2AK21"/>
<comment type="caution">
    <text evidence="1">The sequence shown here is derived from an EMBL/GenBank/DDBJ whole genome shotgun (WGS) entry which is preliminary data.</text>
</comment>
<proteinExistence type="predicted"/>
<evidence type="ECO:0000313" key="2">
    <source>
        <dbReference type="Proteomes" id="UP000290092"/>
    </source>
</evidence>
<dbReference type="Proteomes" id="UP000290092">
    <property type="component" value="Unassembled WGS sequence"/>
</dbReference>
<gene>
    <name evidence="1" type="ORF">CP985_03185</name>
</gene>
<sequence>MTVENLSKKALLEMIESFEYYPAVTEADDRAYILAYLDDEACAISKDDIQEYIDAIEITEDNIHEFYEFMNDEDLIKNKDLIHEVIFENKMEVFSKLFEKDLINEKDFPECNNILCFQGFVLKYSLFGIIDTLKPIDEYIQEIKNSEAYQQYISNKNVDANNISCPKNIKDLIEKFIPEFDYNQDNNIYGKDAHANTRADLERFVNELQQLIGIKSIQINADEVNNDVYNELRSKTNAIIHRRDTKDEFIIFNTIKNGVLL</sequence>
<dbReference type="KEGG" id="amyt:AMYT_a0062"/>
<reference evidence="1 2" key="1">
    <citation type="submission" date="2017-09" db="EMBL/GenBank/DDBJ databases">
        <title>Genomics of the genus Arcobacter.</title>
        <authorList>
            <person name="Perez-Cataluna A."/>
            <person name="Figueras M.J."/>
            <person name="Salas-Masso N."/>
        </authorList>
    </citation>
    <scope>NUCLEOTIDE SEQUENCE [LARGE SCALE GENOMIC DNA]</scope>
    <source>
        <strain evidence="1 2">CECT 7386</strain>
    </source>
</reference>